<dbReference type="Proteomes" id="UP000233551">
    <property type="component" value="Unassembled WGS sequence"/>
</dbReference>
<feature type="non-terminal residue" evidence="8">
    <location>
        <position position="59"/>
    </location>
</feature>
<dbReference type="GO" id="GO:0005829">
    <property type="term" value="C:cytosol"/>
    <property type="evidence" value="ECO:0007669"/>
    <property type="project" value="TreeGrafter"/>
</dbReference>
<comment type="caution">
    <text evidence="8">The sequence shown here is derived from an EMBL/GenBank/DDBJ whole genome shotgun (WGS) entry which is preliminary data.</text>
</comment>
<sequence length="59" mass="6664">MGIDADGNNGSLILLKQGAEARVFESNFVGRRCIIKERFSKKYRHPSLDSKLTLKRLNA</sequence>
<dbReference type="EC" id="2.7.11.1" evidence="1"/>
<evidence type="ECO:0000256" key="4">
    <source>
        <dbReference type="ARBA" id="ARBA00022777"/>
    </source>
</evidence>
<keyword evidence="4" id="KW-0418">Kinase</keyword>
<comment type="catalytic activity">
    <reaction evidence="7">
        <text>L-seryl-[protein] + ATP = O-phospho-L-seryl-[protein] + ADP + H(+)</text>
        <dbReference type="Rhea" id="RHEA:17989"/>
        <dbReference type="Rhea" id="RHEA-COMP:9863"/>
        <dbReference type="Rhea" id="RHEA-COMP:11604"/>
        <dbReference type="ChEBI" id="CHEBI:15378"/>
        <dbReference type="ChEBI" id="CHEBI:29999"/>
        <dbReference type="ChEBI" id="CHEBI:30616"/>
        <dbReference type="ChEBI" id="CHEBI:83421"/>
        <dbReference type="ChEBI" id="CHEBI:456216"/>
        <dbReference type="EC" id="2.7.11.1"/>
    </reaction>
</comment>
<name>A0A2I0IT39_PUNGR</name>
<evidence type="ECO:0000256" key="1">
    <source>
        <dbReference type="ARBA" id="ARBA00012513"/>
    </source>
</evidence>
<dbReference type="GO" id="GO:0000408">
    <property type="term" value="C:EKC/KEOPS complex"/>
    <property type="evidence" value="ECO:0007669"/>
    <property type="project" value="TreeGrafter"/>
</dbReference>
<evidence type="ECO:0000256" key="2">
    <source>
        <dbReference type="ARBA" id="ARBA00022679"/>
    </source>
</evidence>
<proteinExistence type="predicted"/>
<gene>
    <name evidence="8" type="ORF">CRG98_032446</name>
</gene>
<accession>A0A2I0IT39</accession>
<dbReference type="EMBL" id="PGOL01002542">
    <property type="protein sequence ID" value="PKI47175.1"/>
    <property type="molecule type" value="Genomic_DNA"/>
</dbReference>
<keyword evidence="3" id="KW-0547">Nucleotide-binding</keyword>
<evidence type="ECO:0000256" key="5">
    <source>
        <dbReference type="ARBA" id="ARBA00022840"/>
    </source>
</evidence>
<dbReference type="PANTHER" id="PTHR12209">
    <property type="entry name" value="NON-SPECIFIC SERINE/THREONINE PROTEIN KINASE"/>
    <property type="match status" value="1"/>
</dbReference>
<keyword evidence="5" id="KW-0067">ATP-binding</keyword>
<evidence type="ECO:0000313" key="8">
    <source>
        <dbReference type="EMBL" id="PKI47175.1"/>
    </source>
</evidence>
<dbReference type="GO" id="GO:0004674">
    <property type="term" value="F:protein serine/threonine kinase activity"/>
    <property type="evidence" value="ECO:0007669"/>
    <property type="project" value="UniProtKB-EC"/>
</dbReference>
<dbReference type="Gene3D" id="3.30.200.20">
    <property type="entry name" value="Phosphorylase Kinase, domain 1"/>
    <property type="match status" value="1"/>
</dbReference>
<evidence type="ECO:0000256" key="3">
    <source>
        <dbReference type="ARBA" id="ARBA00022741"/>
    </source>
</evidence>
<evidence type="ECO:0000256" key="6">
    <source>
        <dbReference type="ARBA" id="ARBA00047899"/>
    </source>
</evidence>
<dbReference type="GO" id="GO:0070525">
    <property type="term" value="P:tRNA threonylcarbamoyladenosine metabolic process"/>
    <property type="evidence" value="ECO:0007669"/>
    <property type="project" value="TreeGrafter"/>
</dbReference>
<dbReference type="AlphaFoldDB" id="A0A2I0IT39"/>
<keyword evidence="2" id="KW-0808">Transferase</keyword>
<reference evidence="8 9" key="1">
    <citation type="submission" date="2017-11" db="EMBL/GenBank/DDBJ databases">
        <title>De-novo sequencing of pomegranate (Punica granatum L.) genome.</title>
        <authorList>
            <person name="Akparov Z."/>
            <person name="Amiraslanov A."/>
            <person name="Hajiyeva S."/>
            <person name="Abbasov M."/>
            <person name="Kaur K."/>
            <person name="Hamwieh A."/>
            <person name="Solovyev V."/>
            <person name="Salamov A."/>
            <person name="Braich B."/>
            <person name="Kosarev P."/>
            <person name="Mahmoud A."/>
            <person name="Hajiyev E."/>
            <person name="Babayeva S."/>
            <person name="Izzatullayeva V."/>
            <person name="Mammadov A."/>
            <person name="Mammadov A."/>
            <person name="Sharifova S."/>
            <person name="Ojaghi J."/>
            <person name="Eynullazada K."/>
            <person name="Bayramov B."/>
            <person name="Abdulazimova A."/>
            <person name="Shahmuradov I."/>
        </authorList>
    </citation>
    <scope>NUCLEOTIDE SEQUENCE [LARGE SCALE GENOMIC DNA]</scope>
    <source>
        <strain evidence="9">cv. AG2017</strain>
        <tissue evidence="8">Leaf</tissue>
    </source>
</reference>
<dbReference type="STRING" id="22663.A0A2I0IT39"/>
<evidence type="ECO:0000256" key="7">
    <source>
        <dbReference type="ARBA" id="ARBA00048679"/>
    </source>
</evidence>
<comment type="catalytic activity">
    <reaction evidence="6">
        <text>L-threonyl-[protein] + ATP = O-phospho-L-threonyl-[protein] + ADP + H(+)</text>
        <dbReference type="Rhea" id="RHEA:46608"/>
        <dbReference type="Rhea" id="RHEA-COMP:11060"/>
        <dbReference type="Rhea" id="RHEA-COMP:11605"/>
        <dbReference type="ChEBI" id="CHEBI:15378"/>
        <dbReference type="ChEBI" id="CHEBI:30013"/>
        <dbReference type="ChEBI" id="CHEBI:30616"/>
        <dbReference type="ChEBI" id="CHEBI:61977"/>
        <dbReference type="ChEBI" id="CHEBI:456216"/>
        <dbReference type="EC" id="2.7.11.1"/>
    </reaction>
</comment>
<keyword evidence="9" id="KW-1185">Reference proteome</keyword>
<evidence type="ECO:0000313" key="9">
    <source>
        <dbReference type="Proteomes" id="UP000233551"/>
    </source>
</evidence>
<dbReference type="GO" id="GO:0005524">
    <property type="term" value="F:ATP binding"/>
    <property type="evidence" value="ECO:0007669"/>
    <property type="project" value="UniProtKB-KW"/>
</dbReference>
<dbReference type="GO" id="GO:0005634">
    <property type="term" value="C:nucleus"/>
    <property type="evidence" value="ECO:0007669"/>
    <property type="project" value="TreeGrafter"/>
</dbReference>
<protein>
    <recommendedName>
        <fullName evidence="1">non-specific serine/threonine protein kinase</fullName>
        <ecNumber evidence="1">2.7.11.1</ecNumber>
    </recommendedName>
</protein>
<dbReference type="PANTHER" id="PTHR12209:SF0">
    <property type="entry name" value="EKC_KEOPS COMPLEX SUBUNIT TP53RK"/>
    <property type="match status" value="1"/>
</dbReference>
<organism evidence="8 9">
    <name type="scientific">Punica granatum</name>
    <name type="common">Pomegranate</name>
    <dbReference type="NCBI Taxonomy" id="22663"/>
    <lineage>
        <taxon>Eukaryota</taxon>
        <taxon>Viridiplantae</taxon>
        <taxon>Streptophyta</taxon>
        <taxon>Embryophyta</taxon>
        <taxon>Tracheophyta</taxon>
        <taxon>Spermatophyta</taxon>
        <taxon>Magnoliopsida</taxon>
        <taxon>eudicotyledons</taxon>
        <taxon>Gunneridae</taxon>
        <taxon>Pentapetalae</taxon>
        <taxon>rosids</taxon>
        <taxon>malvids</taxon>
        <taxon>Myrtales</taxon>
        <taxon>Lythraceae</taxon>
        <taxon>Punica</taxon>
    </lineage>
</organism>